<dbReference type="Gene3D" id="1.10.246.220">
    <property type="match status" value="1"/>
</dbReference>
<feature type="region of interest" description="Disordered" evidence="1">
    <location>
        <begin position="462"/>
        <end position="586"/>
    </location>
</feature>
<dbReference type="PANTHER" id="PTHR46993">
    <property type="entry name" value="MYB TRANSCRIPTION FACTOR"/>
    <property type="match status" value="1"/>
</dbReference>
<dbReference type="EMBL" id="LHPF02000029">
    <property type="protein sequence ID" value="PSC69112.1"/>
    <property type="molecule type" value="Genomic_DNA"/>
</dbReference>
<keyword evidence="4" id="KW-0238">DNA-binding</keyword>
<keyword evidence="5" id="KW-1185">Reference proteome</keyword>
<accession>A0A2P6V4V1</accession>
<dbReference type="Proteomes" id="UP000239649">
    <property type="component" value="Unassembled WGS sequence"/>
</dbReference>
<feature type="compositionally biased region" description="Acidic residues" evidence="1">
    <location>
        <begin position="537"/>
        <end position="549"/>
    </location>
</feature>
<evidence type="ECO:0000256" key="1">
    <source>
        <dbReference type="SAM" id="MobiDB-lite"/>
    </source>
</evidence>
<feature type="compositionally biased region" description="Basic residues" evidence="1">
    <location>
        <begin position="564"/>
        <end position="574"/>
    </location>
</feature>
<proteinExistence type="predicted"/>
<sequence length="586" mass="63650">MAEDGSSFLWAFDRLLDAEGLTIEDLTKTLLPALRLAEPELHESTRARLCLRQLEAGLAVGGVDEDSLSSLHKLLTFDVRGLADPALVAPPPPLLLRVKTELALQAMRPGSGLPPTEAQHFINALFANPTDEEYERFQRLSAALRSPAAVANLDTEFPYHSLLLQLYKFVTKAKVALPALLKTVEADLLSGRYQPGVGGVAGAPAAAAPAVAPPSPPRRTPAGLPSPQRAAVPSPARQPRGASLQGLAAAAAEEAEEDGHMMVEDEGGFESPLRQQQQQQRRAGKAPAAHAVVQQLHESLDDMAQKGGKDPLNEALAAATLAAVGVDRRDRKGRTVAWQESPAAVEHPIPELHAHQYARHSPLVRPASGRGAAAAVEEGSPRPHPAEGQRRKRVMWTEPEVEELVRLVKMYGRGSWRTIQDEGQAVFQGRRQQTDLKDKWRNIQKRMQPHELQEIEAREAELREQLDASNKRKPGRPPGFALLSPKRRRGEEGEEEEEEERDEVEDADEEDAAAAAAQADAEEGGEAAQEERGGREAEEEEGEETEGEGEEPRRSANKGGGGRRSGRGGGRGKKGKEAPRRSGRRH</sequence>
<dbReference type="InterPro" id="IPR001005">
    <property type="entry name" value="SANT/Myb"/>
</dbReference>
<feature type="compositionally biased region" description="Basic and acidic residues" evidence="1">
    <location>
        <begin position="379"/>
        <end position="389"/>
    </location>
</feature>
<protein>
    <submittedName>
        <fullName evidence="4">Myblike DNA-binding domain containing</fullName>
    </submittedName>
</protein>
<dbReference type="PROSITE" id="PS50090">
    <property type="entry name" value="MYB_LIKE"/>
    <property type="match status" value="1"/>
</dbReference>
<gene>
    <name evidence="4" type="ORF">C2E20_7332</name>
</gene>
<dbReference type="AlphaFoldDB" id="A0A2P6V4V1"/>
<feature type="compositionally biased region" description="Acidic residues" evidence="1">
    <location>
        <begin position="492"/>
        <end position="512"/>
    </location>
</feature>
<dbReference type="Pfam" id="PF13921">
    <property type="entry name" value="Myb_DNA-bind_6"/>
    <property type="match status" value="1"/>
</dbReference>
<name>A0A2P6V4V1_9CHLO</name>
<reference evidence="4 5" key="1">
    <citation type="journal article" date="2018" name="Plant J.">
        <title>Genome sequences of Chlorella sorokiniana UTEX 1602 and Micractinium conductrix SAG 241.80: implications to maltose excretion by a green alga.</title>
        <authorList>
            <person name="Arriola M.B."/>
            <person name="Velmurugan N."/>
            <person name="Zhang Y."/>
            <person name="Plunkett M.H."/>
            <person name="Hondzo H."/>
            <person name="Barney B.M."/>
        </authorList>
    </citation>
    <scope>NUCLEOTIDE SEQUENCE [LARGE SCALE GENOMIC DNA]</scope>
    <source>
        <strain evidence="4 5">SAG 241.80</strain>
    </source>
</reference>
<evidence type="ECO:0000259" key="2">
    <source>
        <dbReference type="PROSITE" id="PS50090"/>
    </source>
</evidence>
<evidence type="ECO:0000313" key="4">
    <source>
        <dbReference type="EMBL" id="PSC69112.1"/>
    </source>
</evidence>
<feature type="region of interest" description="Disordered" evidence="1">
    <location>
        <begin position="369"/>
        <end position="392"/>
    </location>
</feature>
<dbReference type="PROSITE" id="PS51294">
    <property type="entry name" value="HTH_MYB"/>
    <property type="match status" value="1"/>
</dbReference>
<feature type="domain" description="HTH myb-type" evidence="3">
    <location>
        <begin position="388"/>
        <end position="448"/>
    </location>
</feature>
<dbReference type="PANTHER" id="PTHR46993:SF6">
    <property type="entry name" value="MYB TRANSCRIPTION FACTOR"/>
    <property type="match status" value="1"/>
</dbReference>
<evidence type="ECO:0000259" key="3">
    <source>
        <dbReference type="PROSITE" id="PS51294"/>
    </source>
</evidence>
<comment type="caution">
    <text evidence="4">The sequence shown here is derived from an EMBL/GenBank/DDBJ whole genome shotgun (WGS) entry which is preliminary data.</text>
</comment>
<dbReference type="SUPFAM" id="SSF46689">
    <property type="entry name" value="Homeodomain-like"/>
    <property type="match status" value="1"/>
</dbReference>
<dbReference type="InterPro" id="IPR017930">
    <property type="entry name" value="Myb_dom"/>
</dbReference>
<dbReference type="CDD" id="cd11660">
    <property type="entry name" value="SANT_TRF"/>
    <property type="match status" value="1"/>
</dbReference>
<organism evidence="4 5">
    <name type="scientific">Micractinium conductrix</name>
    <dbReference type="NCBI Taxonomy" id="554055"/>
    <lineage>
        <taxon>Eukaryota</taxon>
        <taxon>Viridiplantae</taxon>
        <taxon>Chlorophyta</taxon>
        <taxon>core chlorophytes</taxon>
        <taxon>Trebouxiophyceae</taxon>
        <taxon>Chlorellales</taxon>
        <taxon>Chlorellaceae</taxon>
        <taxon>Chlorella clade</taxon>
        <taxon>Micractinium</taxon>
    </lineage>
</organism>
<dbReference type="InterPro" id="IPR009057">
    <property type="entry name" value="Homeodomain-like_sf"/>
</dbReference>
<dbReference type="SMART" id="SM00717">
    <property type="entry name" value="SANT"/>
    <property type="match status" value="1"/>
</dbReference>
<feature type="domain" description="Myb-like" evidence="2">
    <location>
        <begin position="388"/>
        <end position="444"/>
    </location>
</feature>
<feature type="region of interest" description="Disordered" evidence="1">
    <location>
        <begin position="202"/>
        <end position="257"/>
    </location>
</feature>
<dbReference type="GO" id="GO:0003677">
    <property type="term" value="F:DNA binding"/>
    <property type="evidence" value="ECO:0007669"/>
    <property type="project" value="UniProtKB-KW"/>
</dbReference>
<evidence type="ECO:0000313" key="5">
    <source>
        <dbReference type="Proteomes" id="UP000239649"/>
    </source>
</evidence>
<dbReference type="OrthoDB" id="608866at2759"/>